<keyword evidence="2" id="KW-1185">Reference proteome</keyword>
<proteinExistence type="predicted"/>
<dbReference type="STRING" id="9402.L5K979"/>
<dbReference type="EMBL" id="KB030936">
    <property type="protein sequence ID" value="ELK08080.1"/>
    <property type="molecule type" value="Genomic_DNA"/>
</dbReference>
<dbReference type="InParanoid" id="L5K979"/>
<name>L5K979_PTEAL</name>
<organism evidence="1 2">
    <name type="scientific">Pteropus alecto</name>
    <name type="common">Black flying fox</name>
    <dbReference type="NCBI Taxonomy" id="9402"/>
    <lineage>
        <taxon>Eukaryota</taxon>
        <taxon>Metazoa</taxon>
        <taxon>Chordata</taxon>
        <taxon>Craniata</taxon>
        <taxon>Vertebrata</taxon>
        <taxon>Euteleostomi</taxon>
        <taxon>Mammalia</taxon>
        <taxon>Eutheria</taxon>
        <taxon>Laurasiatheria</taxon>
        <taxon>Chiroptera</taxon>
        <taxon>Yinpterochiroptera</taxon>
        <taxon>Pteropodoidea</taxon>
        <taxon>Pteropodidae</taxon>
        <taxon>Pteropodinae</taxon>
        <taxon>Pteropus</taxon>
    </lineage>
</organism>
<reference evidence="2" key="1">
    <citation type="journal article" date="2013" name="Science">
        <title>Comparative analysis of bat genomes provides insight into the evolution of flight and immunity.</title>
        <authorList>
            <person name="Zhang G."/>
            <person name="Cowled C."/>
            <person name="Shi Z."/>
            <person name="Huang Z."/>
            <person name="Bishop-Lilly K.A."/>
            <person name="Fang X."/>
            <person name="Wynne J.W."/>
            <person name="Xiong Z."/>
            <person name="Baker M.L."/>
            <person name="Zhao W."/>
            <person name="Tachedjian M."/>
            <person name="Zhu Y."/>
            <person name="Zhou P."/>
            <person name="Jiang X."/>
            <person name="Ng J."/>
            <person name="Yang L."/>
            <person name="Wu L."/>
            <person name="Xiao J."/>
            <person name="Feng Y."/>
            <person name="Chen Y."/>
            <person name="Sun X."/>
            <person name="Zhang Y."/>
            <person name="Marsh G.A."/>
            <person name="Crameri G."/>
            <person name="Broder C.C."/>
            <person name="Frey K.G."/>
            <person name="Wang L.F."/>
            <person name="Wang J."/>
        </authorList>
    </citation>
    <scope>NUCLEOTIDE SEQUENCE [LARGE SCALE GENOMIC DNA]</scope>
</reference>
<gene>
    <name evidence="1" type="ORF">PAL_GLEAN10002112</name>
</gene>
<evidence type="ECO:0000313" key="1">
    <source>
        <dbReference type="EMBL" id="ELK08080.1"/>
    </source>
</evidence>
<evidence type="ECO:0000313" key="2">
    <source>
        <dbReference type="Proteomes" id="UP000010552"/>
    </source>
</evidence>
<dbReference type="InterPro" id="IPR036866">
    <property type="entry name" value="RibonucZ/Hydroxyglut_hydro"/>
</dbReference>
<dbReference type="Gene3D" id="3.60.15.10">
    <property type="entry name" value="Ribonuclease Z/Hydroxyacylglutathione hydrolase-like"/>
    <property type="match status" value="1"/>
</dbReference>
<dbReference type="AlphaFoldDB" id="L5K979"/>
<protein>
    <submittedName>
        <fullName evidence="1">DNA cross-link repair 1A protein</fullName>
    </submittedName>
</protein>
<sequence length="73" mass="7784">MVNAVGVVLRDASSCPGAVMILFNLPNGDVTLRTGDFQADPTKSTCFNLAVIISSTHSKDSLEEPMELCLRAD</sequence>
<accession>L5K979</accession>
<dbReference type="Proteomes" id="UP000010552">
    <property type="component" value="Unassembled WGS sequence"/>
</dbReference>